<comment type="caution">
    <text evidence="1">The sequence shown here is derived from an EMBL/GenBank/DDBJ whole genome shotgun (WGS) entry which is preliminary data.</text>
</comment>
<name>A0ACB9NTD0_9MYRT</name>
<accession>A0ACB9NTD0</accession>
<proteinExistence type="predicted"/>
<dbReference type="Proteomes" id="UP001057402">
    <property type="component" value="Chromosome 7"/>
</dbReference>
<evidence type="ECO:0000313" key="2">
    <source>
        <dbReference type="Proteomes" id="UP001057402"/>
    </source>
</evidence>
<sequence>MESRGKGSYTDEYSVIGSREDVGFLDLGNDLSLCDYGAEDDEPVIISTPFPLVNDRPQSAFIDKVSTSQITIRNKTNVAVDIWAIRIYYSSPKDSFKLSIMEPPSTFSDESYVRAYREGDSLEDRVLSPKQTLRLWLSCKPKELGMHQALVHFDTTECRIERAAFLLAEDNVAQSLSSSRPYSRNPRRKNFSINDFVPMVHPSRSKPAPASKKAPLPEYPIPKRIRELVADKKIPWPLDEGLTVENYSAYFSSLLILEELHLEEEMGFHGLDCVCMKEKGPDLLSLHVPGLSDRKPSLGQGDTVFVKHGTDRVPYQGIIFRIKNEELLLKFAKDVHRRHIDSNLYNICFSYNRVNMRRLYQAIEAAETLENGFLFPSTSNARKSSPFPPLTSGLNEEQKLSIQKILSLEGAPPYVIFGPPGTGKTATMAEAVLQLYKTRNRCRILICAASNSAADHILEKLVANDAEEVNNGEIFRLNATSRPFEDLLPDHRRFCYYFESIFKCPPRQALMQYRIIISTYASCASLRAEGLERGHFSHIFLDEAGQASEPECMIPMANFCQKETVVVLAGDPKQLGPVVHSKDAATLGLGKSFLERLFEMELYRNENNDFITKLVRNYRCHPAILDLPSKLFYSGDLLACKENSSALSASDDLLPNSEFPILFDGVMGCDEREGNNPSWFNRIEASKVMELIRRLIEEFDLSESDIGVITPYQQQVVKIRKVLENRDINGVKVGSVEQFQGQEKEVIIVSTVRSMMRHEKLDRMHSLGFLSDWRRFNVAITRARSLLVIIGNPHVVCKDPSWDKLLKYCLENNSYQGCPLPEWQKHSNEEEVSEAEGASAKE</sequence>
<protein>
    <submittedName>
        <fullName evidence="1">Uncharacterized protein</fullName>
    </submittedName>
</protein>
<evidence type="ECO:0000313" key="1">
    <source>
        <dbReference type="EMBL" id="KAI4338664.1"/>
    </source>
</evidence>
<reference evidence="2" key="1">
    <citation type="journal article" date="2023" name="Front. Plant Sci.">
        <title>Chromosomal-level genome assembly of Melastoma candidum provides insights into trichome evolution.</title>
        <authorList>
            <person name="Zhong Y."/>
            <person name="Wu W."/>
            <person name="Sun C."/>
            <person name="Zou P."/>
            <person name="Liu Y."/>
            <person name="Dai S."/>
            <person name="Zhou R."/>
        </authorList>
    </citation>
    <scope>NUCLEOTIDE SEQUENCE [LARGE SCALE GENOMIC DNA]</scope>
</reference>
<organism evidence="1 2">
    <name type="scientific">Melastoma candidum</name>
    <dbReference type="NCBI Taxonomy" id="119954"/>
    <lineage>
        <taxon>Eukaryota</taxon>
        <taxon>Viridiplantae</taxon>
        <taxon>Streptophyta</taxon>
        <taxon>Embryophyta</taxon>
        <taxon>Tracheophyta</taxon>
        <taxon>Spermatophyta</taxon>
        <taxon>Magnoliopsida</taxon>
        <taxon>eudicotyledons</taxon>
        <taxon>Gunneridae</taxon>
        <taxon>Pentapetalae</taxon>
        <taxon>rosids</taxon>
        <taxon>malvids</taxon>
        <taxon>Myrtales</taxon>
        <taxon>Melastomataceae</taxon>
        <taxon>Melastomatoideae</taxon>
        <taxon>Melastomateae</taxon>
        <taxon>Melastoma</taxon>
    </lineage>
</organism>
<dbReference type="EMBL" id="CM042886">
    <property type="protein sequence ID" value="KAI4338664.1"/>
    <property type="molecule type" value="Genomic_DNA"/>
</dbReference>
<gene>
    <name evidence="1" type="ORF">MLD38_023694</name>
</gene>
<keyword evidence="2" id="KW-1185">Reference proteome</keyword>